<reference evidence="3" key="1">
    <citation type="submission" date="2025-08" db="UniProtKB">
        <authorList>
            <consortium name="RefSeq"/>
        </authorList>
    </citation>
    <scope>IDENTIFICATION</scope>
    <source>
        <tissue evidence="3">Muscle</tissue>
    </source>
</reference>
<dbReference type="Pfam" id="PF06080">
    <property type="entry name" value="DUF938"/>
    <property type="match status" value="1"/>
</dbReference>
<dbReference type="SUPFAM" id="SSF53335">
    <property type="entry name" value="S-adenosyl-L-methionine-dependent methyltransferases"/>
    <property type="match status" value="1"/>
</dbReference>
<dbReference type="Gene3D" id="3.40.50.150">
    <property type="entry name" value="Vaccinia Virus protein VP39"/>
    <property type="match status" value="1"/>
</dbReference>
<dbReference type="GeneID" id="106474161"/>
<accession>A0ABM1BX13</accession>
<sequence>MVEVLQKWFNTLDCIKFLTPYFGFRTIQYKVKQMLVFPASERNKDAIINVLKHYLPDPKNEKKFFVLEVASGSGQHVSCFASKFPNCQWQPSEVSARCLHSINAYIESLGVKNVLPPMKIDVALPVSQWKDNTLITSSVDMMLCINMIHIAPWQCTIGLFNSAGVLLNSGGVLVTYGPYAIDGQLTPQSNVHFDRSLRQENIEYGVRDVRDLKKLAKDNKMTLEKVYDMPANNKTLIFRK</sequence>
<comment type="similarity">
    <text evidence="1">Belongs to the UPF0585 family.</text>
</comment>
<name>A0ABM1BX13_LIMPO</name>
<gene>
    <name evidence="3" type="primary">LOC106474161</name>
</gene>
<dbReference type="InterPro" id="IPR010342">
    <property type="entry name" value="DUF938"/>
</dbReference>
<dbReference type="PANTHER" id="PTHR20974:SF0">
    <property type="entry name" value="UPF0585 PROTEIN CG18661"/>
    <property type="match status" value="1"/>
</dbReference>
<dbReference type="Proteomes" id="UP000694941">
    <property type="component" value="Unplaced"/>
</dbReference>
<evidence type="ECO:0000313" key="3">
    <source>
        <dbReference type="RefSeq" id="XP_013790306.1"/>
    </source>
</evidence>
<proteinExistence type="inferred from homology"/>
<dbReference type="InterPro" id="IPR029063">
    <property type="entry name" value="SAM-dependent_MTases_sf"/>
</dbReference>
<dbReference type="PANTHER" id="PTHR20974">
    <property type="entry name" value="UPF0585 PROTEIN CG18661"/>
    <property type="match status" value="1"/>
</dbReference>
<evidence type="ECO:0000313" key="2">
    <source>
        <dbReference type="Proteomes" id="UP000694941"/>
    </source>
</evidence>
<keyword evidence="2" id="KW-1185">Reference proteome</keyword>
<dbReference type="RefSeq" id="XP_013790306.1">
    <property type="nucleotide sequence ID" value="XM_013934852.2"/>
</dbReference>
<evidence type="ECO:0000256" key="1">
    <source>
        <dbReference type="ARBA" id="ARBA00008308"/>
    </source>
</evidence>
<organism evidence="2 3">
    <name type="scientific">Limulus polyphemus</name>
    <name type="common">Atlantic horseshoe crab</name>
    <dbReference type="NCBI Taxonomy" id="6850"/>
    <lineage>
        <taxon>Eukaryota</taxon>
        <taxon>Metazoa</taxon>
        <taxon>Ecdysozoa</taxon>
        <taxon>Arthropoda</taxon>
        <taxon>Chelicerata</taxon>
        <taxon>Merostomata</taxon>
        <taxon>Xiphosura</taxon>
        <taxon>Limulidae</taxon>
        <taxon>Limulus</taxon>
    </lineage>
</organism>
<protein>
    <submittedName>
        <fullName evidence="3">Methyltransferase-like 26</fullName>
    </submittedName>
</protein>